<dbReference type="Gene3D" id="3.40.50.300">
    <property type="entry name" value="P-loop containing nucleotide triphosphate hydrolases"/>
    <property type="match status" value="1"/>
</dbReference>
<comment type="caution">
    <text evidence="10">The sequence shown here is derived from an EMBL/GenBank/DDBJ whole genome shotgun (WGS) entry which is preliminary data.</text>
</comment>
<dbReference type="InterPro" id="IPR004520">
    <property type="entry name" value="GTPase_MnmE"/>
</dbReference>
<dbReference type="Gene3D" id="3.30.1360.120">
    <property type="entry name" value="Probable tRNA modification gtpase trme, domain 1"/>
    <property type="match status" value="1"/>
</dbReference>
<dbReference type="InterPro" id="IPR006073">
    <property type="entry name" value="GTP-bd"/>
</dbReference>
<dbReference type="PANTHER" id="PTHR42714:SF2">
    <property type="entry name" value="TRNA MODIFICATION GTPASE GTPBP3, MITOCHONDRIAL"/>
    <property type="match status" value="1"/>
</dbReference>
<name>A0AAW2YRB6_9EUKA</name>
<dbReference type="Gene3D" id="1.20.120.430">
    <property type="entry name" value="tRNA modification GTPase MnmE domain 2"/>
    <property type="match status" value="1"/>
</dbReference>
<dbReference type="GO" id="GO:0003924">
    <property type="term" value="F:GTPase activity"/>
    <property type="evidence" value="ECO:0007669"/>
    <property type="project" value="InterPro"/>
</dbReference>
<feature type="domain" description="G" evidence="7">
    <location>
        <begin position="237"/>
        <end position="344"/>
    </location>
</feature>
<dbReference type="EMBL" id="JAOPGA020000568">
    <property type="protein sequence ID" value="KAL0479488.1"/>
    <property type="molecule type" value="Genomic_DNA"/>
</dbReference>
<comment type="similarity">
    <text evidence="2 6">Belongs to the TRAFAC class TrmE-Era-EngA-EngB-Septin-like GTPase superfamily. TrmE GTPase family.</text>
</comment>
<dbReference type="CDD" id="cd14858">
    <property type="entry name" value="TrmE_N"/>
    <property type="match status" value="1"/>
</dbReference>
<dbReference type="Proteomes" id="UP001431209">
    <property type="component" value="Unassembled WGS sequence"/>
</dbReference>
<evidence type="ECO:0000313" key="11">
    <source>
        <dbReference type="Proteomes" id="UP001431209"/>
    </source>
</evidence>
<keyword evidence="11" id="KW-1185">Reference proteome</keyword>
<evidence type="ECO:0000256" key="4">
    <source>
        <dbReference type="ARBA" id="ARBA00022741"/>
    </source>
</evidence>
<dbReference type="InterPro" id="IPR027266">
    <property type="entry name" value="TrmE/GcvT-like"/>
</dbReference>
<reference evidence="10 11" key="1">
    <citation type="submission" date="2024-03" db="EMBL/GenBank/DDBJ databases">
        <title>The Acrasis kona genome and developmental transcriptomes reveal deep origins of eukaryotic multicellular pathways.</title>
        <authorList>
            <person name="Sheikh S."/>
            <person name="Fu C.-J."/>
            <person name="Brown M.W."/>
            <person name="Baldauf S.L."/>
        </authorList>
    </citation>
    <scope>NUCLEOTIDE SEQUENCE [LARGE SCALE GENOMIC DNA]</scope>
    <source>
        <strain evidence="10 11">ATCC MYA-3509</strain>
    </source>
</reference>
<keyword evidence="4 6" id="KW-0547">Nucleotide-binding</keyword>
<dbReference type="Pfam" id="PF10396">
    <property type="entry name" value="TrmE_N"/>
    <property type="match status" value="1"/>
</dbReference>
<keyword evidence="3 6" id="KW-0819">tRNA processing</keyword>
<evidence type="ECO:0000256" key="3">
    <source>
        <dbReference type="ARBA" id="ARBA00022694"/>
    </source>
</evidence>
<dbReference type="InterPro" id="IPR025867">
    <property type="entry name" value="MnmE_helical"/>
</dbReference>
<comment type="subcellular location">
    <subcellularLocation>
        <location evidence="1">Mitochondrion</location>
    </subcellularLocation>
</comment>
<dbReference type="FunFam" id="3.30.1360.120:FF:000007">
    <property type="entry name" value="tRNA modification GTPase GTPBP3, mitochondrial"/>
    <property type="match status" value="1"/>
</dbReference>
<evidence type="ECO:0000259" key="9">
    <source>
        <dbReference type="Pfam" id="PF12631"/>
    </source>
</evidence>
<dbReference type="GO" id="GO:0030488">
    <property type="term" value="P:tRNA methylation"/>
    <property type="evidence" value="ECO:0007669"/>
    <property type="project" value="TreeGrafter"/>
</dbReference>
<feature type="domain" description="GTP-binding protein TrmE N-terminal" evidence="8">
    <location>
        <begin position="8"/>
        <end position="128"/>
    </location>
</feature>
<dbReference type="GO" id="GO:0005739">
    <property type="term" value="C:mitochondrion"/>
    <property type="evidence" value="ECO:0007669"/>
    <property type="project" value="UniProtKB-SubCell"/>
</dbReference>
<keyword evidence="5 6" id="KW-0342">GTP-binding</keyword>
<evidence type="ECO:0000259" key="8">
    <source>
        <dbReference type="Pfam" id="PF10396"/>
    </source>
</evidence>
<dbReference type="GO" id="GO:0005525">
    <property type="term" value="F:GTP binding"/>
    <property type="evidence" value="ECO:0007669"/>
    <property type="project" value="UniProtKB-KW"/>
</dbReference>
<dbReference type="InterPro" id="IPR005225">
    <property type="entry name" value="Small_GTP-bd"/>
</dbReference>
<sequence>MLRHSGRTIFALSSHYDLRAPSALAVIRISGMDVKKMINRMVITKKQIKPRKATLCDLVDPLTKHKLDKSLLLHFPGPNSYTGEDVLELHVHGGRSVVESVMKCLSDRMDFDHALPGEFTRRALLNGKMDLTEAEALSDLLKAQTEQQRLSALKQMEGSLGDVVRHMQSELTECLCFLVAWVDFGDDNPDSIQREHAYEQGAVARARNVLRVLSGFSPEDGSVTTRSVGQMIRSGIRISLVGAPNAGKSSILNAISGRRSAIVSKMAGTTRDVVDVNVDIGGYSVIVSDTAGIRHLDATLNTDQDDHVYIEQLGIEKAVQNALDSDLILYIMDSTTQEQIQAHEFCWNTLKNKLGHDDLVRKVVVVKNKVDLSSVGTFEEPSISVSCSSGQGVDEMLTFIHEKIKDMLRNHNTKANVGDERDLSSLVTRSRHRSAFVNCKFELEQFLMHKDSEDIAQEHLRLAIGHLTSITGIHQDVEDILGRVFSEFCVGK</sequence>
<dbReference type="Pfam" id="PF12631">
    <property type="entry name" value="MnmE_helical"/>
    <property type="match status" value="1"/>
</dbReference>
<dbReference type="NCBIfam" id="NF003661">
    <property type="entry name" value="PRK05291.1-3"/>
    <property type="match status" value="1"/>
</dbReference>
<dbReference type="AlphaFoldDB" id="A0AAW2YRB6"/>
<dbReference type="Pfam" id="PF01926">
    <property type="entry name" value="MMR_HSR1"/>
    <property type="match status" value="1"/>
</dbReference>
<dbReference type="InterPro" id="IPR027368">
    <property type="entry name" value="MnmE_dom2"/>
</dbReference>
<dbReference type="NCBIfam" id="TIGR00450">
    <property type="entry name" value="mnmE_trmE_thdF"/>
    <property type="match status" value="1"/>
</dbReference>
<dbReference type="SUPFAM" id="SSF52540">
    <property type="entry name" value="P-loop containing nucleoside triphosphate hydrolases"/>
    <property type="match status" value="1"/>
</dbReference>
<dbReference type="CDD" id="cd04164">
    <property type="entry name" value="trmE"/>
    <property type="match status" value="1"/>
</dbReference>
<evidence type="ECO:0000313" key="10">
    <source>
        <dbReference type="EMBL" id="KAL0479488.1"/>
    </source>
</evidence>
<evidence type="ECO:0000256" key="1">
    <source>
        <dbReference type="ARBA" id="ARBA00004173"/>
    </source>
</evidence>
<dbReference type="GO" id="GO:0002098">
    <property type="term" value="P:tRNA wobble uridine modification"/>
    <property type="evidence" value="ECO:0007669"/>
    <property type="project" value="TreeGrafter"/>
</dbReference>
<proteinExistence type="inferred from homology"/>
<dbReference type="InterPro" id="IPR027417">
    <property type="entry name" value="P-loop_NTPase"/>
</dbReference>
<dbReference type="NCBIfam" id="TIGR00231">
    <property type="entry name" value="small_GTP"/>
    <property type="match status" value="1"/>
</dbReference>
<evidence type="ECO:0000256" key="5">
    <source>
        <dbReference type="ARBA" id="ARBA00023134"/>
    </source>
</evidence>
<organism evidence="10 11">
    <name type="scientific">Acrasis kona</name>
    <dbReference type="NCBI Taxonomy" id="1008807"/>
    <lineage>
        <taxon>Eukaryota</taxon>
        <taxon>Discoba</taxon>
        <taxon>Heterolobosea</taxon>
        <taxon>Tetramitia</taxon>
        <taxon>Eutetramitia</taxon>
        <taxon>Acrasidae</taxon>
        <taxon>Acrasis</taxon>
    </lineage>
</organism>
<gene>
    <name evidence="10" type="ORF">AKO1_007658</name>
</gene>
<dbReference type="HAMAP" id="MF_00379">
    <property type="entry name" value="GTPase_MnmE"/>
    <property type="match status" value="1"/>
</dbReference>
<accession>A0AAW2YRB6</accession>
<dbReference type="InterPro" id="IPR018948">
    <property type="entry name" value="GTP-bd_TrmE_N"/>
</dbReference>
<feature type="domain" description="MnmE helical" evidence="9">
    <location>
        <begin position="131"/>
        <end position="489"/>
    </location>
</feature>
<dbReference type="InterPro" id="IPR031168">
    <property type="entry name" value="G_TrmE"/>
</dbReference>
<evidence type="ECO:0000259" key="7">
    <source>
        <dbReference type="Pfam" id="PF01926"/>
    </source>
</evidence>
<protein>
    <submittedName>
        <fullName evidence="10">Uncharacterized protein</fullName>
    </submittedName>
</protein>
<evidence type="ECO:0000256" key="6">
    <source>
        <dbReference type="RuleBase" id="RU003313"/>
    </source>
</evidence>
<evidence type="ECO:0000256" key="2">
    <source>
        <dbReference type="ARBA" id="ARBA00011043"/>
    </source>
</evidence>
<dbReference type="PANTHER" id="PTHR42714">
    <property type="entry name" value="TRNA MODIFICATION GTPASE GTPBP3"/>
    <property type="match status" value="1"/>
</dbReference>